<feature type="compositionally biased region" description="Polar residues" evidence="5">
    <location>
        <begin position="9"/>
        <end position="20"/>
    </location>
</feature>
<dbReference type="SMART" id="SM00415">
    <property type="entry name" value="HSF"/>
    <property type="match status" value="1"/>
</dbReference>
<reference evidence="8" key="1">
    <citation type="journal article" date="2016" name="Genome Announc.">
        <title>Genome sequences of three species of Hanseniaspora isolated from spontaneous wine fermentations.</title>
        <authorList>
            <person name="Sternes P.R."/>
            <person name="Lee D."/>
            <person name="Kutyna D.R."/>
            <person name="Borneman A.R."/>
        </authorList>
    </citation>
    <scope>NUCLEOTIDE SEQUENCE [LARGE SCALE GENOMIC DNA]</scope>
    <source>
        <strain evidence="8">AWRI3580</strain>
    </source>
</reference>
<dbReference type="VEuPathDB" id="FungiDB:AWRI3580_g1387"/>
<evidence type="ECO:0000256" key="2">
    <source>
        <dbReference type="ARBA" id="ARBA00023125"/>
    </source>
</evidence>
<dbReference type="PRINTS" id="PR00056">
    <property type="entry name" value="HSFDOMAIN"/>
</dbReference>
<evidence type="ECO:0000256" key="1">
    <source>
        <dbReference type="ARBA" id="ARBA00004123"/>
    </source>
</evidence>
<keyword evidence="3" id="KW-0539">Nucleus</keyword>
<dbReference type="Proteomes" id="UP000095358">
    <property type="component" value="Unassembled WGS sequence"/>
</dbReference>
<dbReference type="GO" id="GO:0005634">
    <property type="term" value="C:nucleus"/>
    <property type="evidence" value="ECO:0007669"/>
    <property type="project" value="UniProtKB-SubCell"/>
</dbReference>
<dbReference type="Pfam" id="PF00447">
    <property type="entry name" value="HSF_DNA-bind"/>
    <property type="match status" value="1"/>
</dbReference>
<gene>
    <name evidence="7" type="ORF">AWRI3580_g1387</name>
</gene>
<dbReference type="InterPro" id="IPR000232">
    <property type="entry name" value="HSF_DNA-bd"/>
</dbReference>
<comment type="subcellular location">
    <subcellularLocation>
        <location evidence="1">Nucleus</location>
    </subcellularLocation>
</comment>
<dbReference type="SUPFAM" id="SSF46785">
    <property type="entry name" value="Winged helix' DNA-binding domain"/>
    <property type="match status" value="1"/>
</dbReference>
<evidence type="ECO:0000256" key="4">
    <source>
        <dbReference type="RuleBase" id="RU004020"/>
    </source>
</evidence>
<organism evidence="7 8">
    <name type="scientific">Hanseniaspora uvarum</name>
    <name type="common">Yeast</name>
    <name type="synonym">Kloeckera apiculata</name>
    <dbReference type="NCBI Taxonomy" id="29833"/>
    <lineage>
        <taxon>Eukaryota</taxon>
        <taxon>Fungi</taxon>
        <taxon>Dikarya</taxon>
        <taxon>Ascomycota</taxon>
        <taxon>Saccharomycotina</taxon>
        <taxon>Saccharomycetes</taxon>
        <taxon>Saccharomycodales</taxon>
        <taxon>Saccharomycodaceae</taxon>
        <taxon>Hanseniaspora</taxon>
    </lineage>
</organism>
<keyword evidence="2" id="KW-0238">DNA-binding</keyword>
<evidence type="ECO:0000313" key="7">
    <source>
        <dbReference type="EMBL" id="OEJ90628.1"/>
    </source>
</evidence>
<evidence type="ECO:0000259" key="6">
    <source>
        <dbReference type="PROSITE" id="PS00434"/>
    </source>
</evidence>
<evidence type="ECO:0000256" key="5">
    <source>
        <dbReference type="SAM" id="MobiDB-lite"/>
    </source>
</evidence>
<keyword evidence="8" id="KW-1185">Reference proteome</keyword>
<dbReference type="EMBL" id="LPNN01000003">
    <property type="protein sequence ID" value="OEJ90628.1"/>
    <property type="molecule type" value="Genomic_DNA"/>
</dbReference>
<dbReference type="Gene3D" id="1.10.10.10">
    <property type="entry name" value="Winged helix-like DNA-binding domain superfamily/Winged helix DNA-binding domain"/>
    <property type="match status" value="1"/>
</dbReference>
<dbReference type="PROSITE" id="PS00434">
    <property type="entry name" value="HSF_DOMAIN"/>
    <property type="match status" value="1"/>
</dbReference>
<comment type="similarity">
    <text evidence="4">Belongs to the HSF family.</text>
</comment>
<dbReference type="InterPro" id="IPR036390">
    <property type="entry name" value="WH_DNA-bd_sf"/>
</dbReference>
<evidence type="ECO:0000313" key="8">
    <source>
        <dbReference type="Proteomes" id="UP000095358"/>
    </source>
</evidence>
<feature type="domain" description="HSF-type DNA-binding" evidence="6">
    <location>
        <begin position="86"/>
        <end position="110"/>
    </location>
</feature>
<dbReference type="AlphaFoldDB" id="A0A1E5RV29"/>
<feature type="compositionally biased region" description="Basic and acidic residues" evidence="5">
    <location>
        <begin position="171"/>
        <end position="180"/>
    </location>
</feature>
<comment type="caution">
    <text evidence="7">The sequence shown here is derived from an EMBL/GenBank/DDBJ whole genome shotgun (WGS) entry which is preliminary data.</text>
</comment>
<dbReference type="PANTHER" id="PTHR10015">
    <property type="entry name" value="HEAT SHOCK TRANSCRIPTION FACTOR"/>
    <property type="match status" value="1"/>
</dbReference>
<feature type="compositionally biased region" description="Polar residues" evidence="5">
    <location>
        <begin position="145"/>
        <end position="154"/>
    </location>
</feature>
<dbReference type="GO" id="GO:0003700">
    <property type="term" value="F:DNA-binding transcription factor activity"/>
    <property type="evidence" value="ECO:0007669"/>
    <property type="project" value="InterPro"/>
</dbReference>
<name>A0A1E5RV29_HANUV</name>
<feature type="region of interest" description="Disordered" evidence="5">
    <location>
        <begin position="1"/>
        <end position="24"/>
    </location>
</feature>
<dbReference type="OrthoDB" id="60033at2759"/>
<accession>A0A1E5RV29</accession>
<dbReference type="STRING" id="29833.A0A1E5RV29"/>
<sequence length="566" mass="64220">MFTEDHSENSSIQSDNVSDTTDAKAPPIQLNEVSKSVTAYSLNPSTFTQKLYVMLQDENLKDVIYWNDETKDSFFIIPNEKFIQILSIFFKHCNTSSFVRQLNMYSFHKISGDTNNIWEFKHAESLFQKDDIESLYKVKRRSTVSKPGSISSKKPQPHKVSSFDSMPLKRKSFDVSEEKKPKPKHRVSSLPNVIPFNQNENFNPELSHRHTNYNSYDKHQQIELSDADSIEKQNTLINSAMGNGQTLRLDQRSHKGSQKGKPQDLHQCMLDELNAMNSSLQSICDLVEYSHDQMKNNPEGLSTNENAMYRQVFGKLFQDLNKKQFLLKQHFDLQYGPSNMPVFPQPLPNQYPSFTPATPYGSFSLNTTPVMKRKGNVPEQLPVHHIPYQPQMVQQVINVPMNLKTPVSSSQAMYPMHIENIKDMNKQQMMMPVYTPQNPTMNSVSSAGLANNKNSIPQMGYPDQVMGFGGQPQFRDVKYGNVIQPKLNNVRYLNQQRPSSTTGYGAPIESKMKNIMLQNFDARNSSLPNLKDVVSIKPLAGQDKNTLIGKGVEMAKNISGGSPKSS</sequence>
<dbReference type="PANTHER" id="PTHR10015:SF396">
    <property type="entry name" value="FLOCCULATION SUPPRESSION PROTEIN"/>
    <property type="match status" value="1"/>
</dbReference>
<evidence type="ECO:0000256" key="3">
    <source>
        <dbReference type="ARBA" id="ARBA00023242"/>
    </source>
</evidence>
<protein>
    <submittedName>
        <fullName evidence="7">Transcription factor SFL1</fullName>
    </submittedName>
</protein>
<dbReference type="InterPro" id="IPR036388">
    <property type="entry name" value="WH-like_DNA-bd_sf"/>
</dbReference>
<feature type="region of interest" description="Disordered" evidence="5">
    <location>
        <begin position="145"/>
        <end position="196"/>
    </location>
</feature>
<proteinExistence type="inferred from homology"/>
<dbReference type="GO" id="GO:0043565">
    <property type="term" value="F:sequence-specific DNA binding"/>
    <property type="evidence" value="ECO:0007669"/>
    <property type="project" value="InterPro"/>
</dbReference>